<comment type="subunit">
    <text evidence="7">Consists of a catalytic RNA component (M1 or rnpB) and a protein subunit.</text>
</comment>
<evidence type="ECO:0000313" key="9">
    <source>
        <dbReference type="EMBL" id="GCD77799.1"/>
    </source>
</evidence>
<evidence type="ECO:0000256" key="4">
    <source>
        <dbReference type="ARBA" id="ARBA00022759"/>
    </source>
</evidence>
<evidence type="ECO:0000256" key="3">
    <source>
        <dbReference type="ARBA" id="ARBA00022722"/>
    </source>
</evidence>
<comment type="function">
    <text evidence="1 7">RNaseP catalyzes the removal of the 5'-leader sequence from pre-tRNA to produce the mature 5'-terminus. It can also cleave other RNA substrates such as 4.5S RNA. The protein component plays an auxiliary but essential role in vivo by binding to the 5'-leader sequence and broadening the substrate specificity of the ribozyme.</text>
</comment>
<dbReference type="GO" id="GO:0001682">
    <property type="term" value="P:tRNA 5'-leader removal"/>
    <property type="evidence" value="ECO:0007669"/>
    <property type="project" value="UniProtKB-UniRule"/>
</dbReference>
<dbReference type="Proteomes" id="UP000286715">
    <property type="component" value="Unassembled WGS sequence"/>
</dbReference>
<accession>A0A401XLA4</accession>
<dbReference type="Gene3D" id="3.30.230.10">
    <property type="match status" value="1"/>
</dbReference>
<dbReference type="GO" id="GO:0030677">
    <property type="term" value="C:ribonuclease P complex"/>
    <property type="evidence" value="ECO:0007669"/>
    <property type="project" value="TreeGrafter"/>
</dbReference>
<comment type="caution">
    <text evidence="9">The sequence shown here is derived from an EMBL/GenBank/DDBJ whole genome shotgun (WGS) entry which is preliminary data.</text>
</comment>
<name>A0A401XLA4_9FLAO</name>
<reference evidence="9 10" key="1">
    <citation type="submission" date="2018-11" db="EMBL/GenBank/DDBJ databases">
        <title>Schleiferia aggregans sp. nov., a moderately thermophilic heterotrophic bacterium isolated from microbial mats at a terrestrial hot spring.</title>
        <authorList>
            <person name="Iino T."/>
            <person name="Ohkuma M."/>
            <person name="Haruta S."/>
        </authorList>
    </citation>
    <scope>NUCLEOTIDE SEQUENCE [LARGE SCALE GENOMIC DNA]</scope>
    <source>
        <strain evidence="9 10">LA</strain>
    </source>
</reference>
<evidence type="ECO:0000256" key="7">
    <source>
        <dbReference type="HAMAP-Rule" id="MF_00227"/>
    </source>
</evidence>
<evidence type="ECO:0000256" key="8">
    <source>
        <dbReference type="NCBIfam" id="TIGR00188"/>
    </source>
</evidence>
<dbReference type="PANTHER" id="PTHR33992">
    <property type="entry name" value="RIBONUCLEASE P PROTEIN COMPONENT"/>
    <property type="match status" value="1"/>
</dbReference>
<evidence type="ECO:0000256" key="2">
    <source>
        <dbReference type="ARBA" id="ARBA00022694"/>
    </source>
</evidence>
<sequence length="141" mass="16068">MGAGSSPAPGTLVDSTFNSVADFRLPKSQILKKKAVFDALFADGKSAVFFPIKILWLENQPFGVAFIAPRRAFKKAHDRNRIKRLLREGYRLHKNLLDLHNKNIAVLFIYIGKKMPLWAEIDEAFKKMVQELPSKIEETQI</sequence>
<dbReference type="InterPro" id="IPR020568">
    <property type="entry name" value="Ribosomal_Su5_D2-typ_SF"/>
</dbReference>
<dbReference type="RefSeq" id="WP_124397867.1">
    <property type="nucleotide sequence ID" value="NZ_BHZE01000011.1"/>
</dbReference>
<organism evidence="9 10">
    <name type="scientific">Thermaurantimonas aggregans</name>
    <dbReference type="NCBI Taxonomy" id="2173829"/>
    <lineage>
        <taxon>Bacteria</taxon>
        <taxon>Pseudomonadati</taxon>
        <taxon>Bacteroidota</taxon>
        <taxon>Flavobacteriia</taxon>
        <taxon>Flavobacteriales</taxon>
        <taxon>Schleiferiaceae</taxon>
        <taxon>Thermaurantimonas</taxon>
    </lineage>
</organism>
<keyword evidence="5 7" id="KW-0378">Hydrolase</keyword>
<proteinExistence type="inferred from homology"/>
<keyword evidence="4 7" id="KW-0255">Endonuclease</keyword>
<comment type="catalytic activity">
    <reaction evidence="7">
        <text>Endonucleolytic cleavage of RNA, removing 5'-extranucleotides from tRNA precursor.</text>
        <dbReference type="EC" id="3.1.26.5"/>
    </reaction>
</comment>
<dbReference type="InterPro" id="IPR000100">
    <property type="entry name" value="RNase_P"/>
</dbReference>
<dbReference type="InterPro" id="IPR014721">
    <property type="entry name" value="Ribsml_uS5_D2-typ_fold_subgr"/>
</dbReference>
<keyword evidence="3 7" id="KW-0540">Nuclease</keyword>
<protein>
    <recommendedName>
        <fullName evidence="7 8">Ribonuclease P protein component</fullName>
        <shortName evidence="7">RNase P protein</shortName>
        <shortName evidence="7">RNaseP protein</shortName>
        <ecNumber evidence="7 8">3.1.26.5</ecNumber>
    </recommendedName>
    <alternativeName>
        <fullName evidence="7">Protein C5</fullName>
    </alternativeName>
</protein>
<dbReference type="GO" id="GO:0042781">
    <property type="term" value="F:3'-tRNA processing endoribonuclease activity"/>
    <property type="evidence" value="ECO:0007669"/>
    <property type="project" value="TreeGrafter"/>
</dbReference>
<evidence type="ECO:0000256" key="1">
    <source>
        <dbReference type="ARBA" id="ARBA00002663"/>
    </source>
</evidence>
<dbReference type="SUPFAM" id="SSF54211">
    <property type="entry name" value="Ribosomal protein S5 domain 2-like"/>
    <property type="match status" value="1"/>
</dbReference>
<comment type="similarity">
    <text evidence="7">Belongs to the RnpA family.</text>
</comment>
<evidence type="ECO:0000256" key="5">
    <source>
        <dbReference type="ARBA" id="ARBA00022801"/>
    </source>
</evidence>
<dbReference type="AlphaFoldDB" id="A0A401XLA4"/>
<evidence type="ECO:0000256" key="6">
    <source>
        <dbReference type="ARBA" id="ARBA00022884"/>
    </source>
</evidence>
<dbReference type="InterPro" id="IPR020539">
    <property type="entry name" value="RNase_P_CS"/>
</dbReference>
<dbReference type="Pfam" id="PF00825">
    <property type="entry name" value="Ribonuclease_P"/>
    <property type="match status" value="1"/>
</dbReference>
<keyword evidence="2 7" id="KW-0819">tRNA processing</keyword>
<dbReference type="EC" id="3.1.26.5" evidence="7 8"/>
<dbReference type="EMBL" id="BHZE01000011">
    <property type="protein sequence ID" value="GCD77799.1"/>
    <property type="molecule type" value="Genomic_DNA"/>
</dbReference>
<dbReference type="GO" id="GO:0004526">
    <property type="term" value="F:ribonuclease P activity"/>
    <property type="evidence" value="ECO:0007669"/>
    <property type="project" value="UniProtKB-UniRule"/>
</dbReference>
<evidence type="ECO:0000313" key="10">
    <source>
        <dbReference type="Proteomes" id="UP000286715"/>
    </source>
</evidence>
<keyword evidence="10" id="KW-1185">Reference proteome</keyword>
<dbReference type="PROSITE" id="PS00648">
    <property type="entry name" value="RIBONUCLEASE_P"/>
    <property type="match status" value="1"/>
</dbReference>
<dbReference type="HAMAP" id="MF_00227">
    <property type="entry name" value="RNase_P"/>
    <property type="match status" value="1"/>
</dbReference>
<keyword evidence="6 7" id="KW-0694">RNA-binding</keyword>
<dbReference type="NCBIfam" id="TIGR00188">
    <property type="entry name" value="rnpA"/>
    <property type="match status" value="1"/>
</dbReference>
<dbReference type="OrthoDB" id="1524972at2"/>
<dbReference type="PANTHER" id="PTHR33992:SF1">
    <property type="entry name" value="RIBONUCLEASE P PROTEIN COMPONENT"/>
    <property type="match status" value="1"/>
</dbReference>
<gene>
    <name evidence="7" type="primary">rnpA</name>
    <name evidence="9" type="ORF">JCM31826_12810</name>
</gene>
<dbReference type="GO" id="GO:0000049">
    <property type="term" value="F:tRNA binding"/>
    <property type="evidence" value="ECO:0007669"/>
    <property type="project" value="UniProtKB-UniRule"/>
</dbReference>